<dbReference type="eggNOG" id="KOG2166">
    <property type="taxonomic scope" value="Eukaryota"/>
</dbReference>
<dbReference type="GO" id="GO:0080090">
    <property type="term" value="P:regulation of primary metabolic process"/>
    <property type="evidence" value="ECO:0007669"/>
    <property type="project" value="UniProtKB-ARBA"/>
</dbReference>
<dbReference type="GO" id="GO:0005634">
    <property type="term" value="C:nucleus"/>
    <property type="evidence" value="ECO:0007669"/>
    <property type="project" value="UniProtKB-SubCell"/>
</dbReference>
<evidence type="ECO:0000256" key="2">
    <source>
        <dbReference type="ARBA" id="ARBA00004906"/>
    </source>
</evidence>
<dbReference type="PANTHER" id="PTHR11932">
    <property type="entry name" value="CULLIN"/>
    <property type="match status" value="1"/>
</dbReference>
<evidence type="ECO:0000256" key="15">
    <source>
        <dbReference type="SAM" id="Phobius"/>
    </source>
</evidence>
<evidence type="ECO:0000256" key="13">
    <source>
        <dbReference type="RuleBase" id="RU003829"/>
    </source>
</evidence>
<evidence type="ECO:0000259" key="16">
    <source>
        <dbReference type="PROSITE" id="PS50069"/>
    </source>
</evidence>
<dbReference type="EnsemblMetazoa" id="SMAR005372-RA">
    <property type="protein sequence ID" value="SMAR005372-PA"/>
    <property type="gene ID" value="SMAR005372"/>
</dbReference>
<keyword evidence="10" id="KW-0539">Nucleus</keyword>
<dbReference type="InterPro" id="IPR016158">
    <property type="entry name" value="Cullin_homology"/>
</dbReference>
<dbReference type="GO" id="GO:0051301">
    <property type="term" value="P:cell division"/>
    <property type="evidence" value="ECO:0007669"/>
    <property type="project" value="UniProtKB-KW"/>
</dbReference>
<evidence type="ECO:0000256" key="10">
    <source>
        <dbReference type="ARBA" id="ARBA00023242"/>
    </source>
</evidence>
<feature type="domain" description="Cullin family profile" evidence="16">
    <location>
        <begin position="1050"/>
        <end position="1312"/>
    </location>
</feature>
<dbReference type="GO" id="GO:0019786">
    <property type="term" value="F:protein-phosphatidylethanolamide deconjugating activity"/>
    <property type="evidence" value="ECO:0007669"/>
    <property type="project" value="InterPro"/>
</dbReference>
<evidence type="ECO:0000256" key="7">
    <source>
        <dbReference type="ARBA" id="ARBA00022776"/>
    </source>
</evidence>
<dbReference type="STRING" id="126957.T1IW13"/>
<reference evidence="18" key="1">
    <citation type="submission" date="2011-05" db="EMBL/GenBank/DDBJ databases">
        <authorList>
            <person name="Richards S.R."/>
            <person name="Qu J."/>
            <person name="Jiang H."/>
            <person name="Jhangiani S.N."/>
            <person name="Agravi P."/>
            <person name="Goodspeed R."/>
            <person name="Gross S."/>
            <person name="Mandapat C."/>
            <person name="Jackson L."/>
            <person name="Mathew T."/>
            <person name="Pu L."/>
            <person name="Thornton R."/>
            <person name="Saada N."/>
            <person name="Wilczek-Boney K.B."/>
            <person name="Lee S."/>
            <person name="Kovar C."/>
            <person name="Wu Y."/>
            <person name="Scherer S.E."/>
            <person name="Worley K.C."/>
            <person name="Muzny D.M."/>
            <person name="Gibbs R."/>
        </authorList>
    </citation>
    <scope>NUCLEOTIDE SEQUENCE</scope>
    <source>
        <strain evidence="18">Brora</strain>
    </source>
</reference>
<dbReference type="SUPFAM" id="SSF54001">
    <property type="entry name" value="Cysteine proteinases"/>
    <property type="match status" value="1"/>
</dbReference>
<proteinExistence type="inferred from homology"/>
<dbReference type="Gene3D" id="1.10.10.10">
    <property type="entry name" value="Winged helix-like DNA-binding domain superfamily/Winged helix DNA-binding domain"/>
    <property type="match status" value="1"/>
</dbReference>
<keyword evidence="7" id="KW-0498">Mitosis</keyword>
<dbReference type="EMBL" id="JH431603">
    <property type="status" value="NOT_ANNOTATED_CDS"/>
    <property type="molecule type" value="Genomic_DNA"/>
</dbReference>
<feature type="domain" description="Cullin family profile" evidence="16">
    <location>
        <begin position="2129"/>
        <end position="2395"/>
    </location>
</feature>
<evidence type="ECO:0000256" key="3">
    <source>
        <dbReference type="ARBA" id="ARBA00006019"/>
    </source>
</evidence>
<dbReference type="GO" id="GO:0007165">
    <property type="term" value="P:signal transduction"/>
    <property type="evidence" value="ECO:0007669"/>
    <property type="project" value="UniProtKB-ARBA"/>
</dbReference>
<dbReference type="FunFam" id="1.20.1310.10:FF:000006">
    <property type="entry name" value="Cullin 3"/>
    <property type="match status" value="1"/>
</dbReference>
<name>T1IW13_STRMM</name>
<dbReference type="Gene3D" id="3.30.230.130">
    <property type="entry name" value="Cullin, Chain C, Domain 2"/>
    <property type="match status" value="2"/>
</dbReference>
<dbReference type="InterPro" id="IPR036317">
    <property type="entry name" value="Cullin_homology_sf"/>
</dbReference>
<dbReference type="PROSITE" id="PS01256">
    <property type="entry name" value="CULLIN_1"/>
    <property type="match status" value="1"/>
</dbReference>
<dbReference type="SUPFAM" id="SSF75632">
    <property type="entry name" value="Cullin homology domain"/>
    <property type="match status" value="2"/>
</dbReference>
<dbReference type="InterPro" id="IPR016157">
    <property type="entry name" value="Cullin_CS"/>
</dbReference>
<dbReference type="FunFam" id="1.10.10.10:FF:000091">
    <property type="entry name" value="Cullin 3"/>
    <property type="match status" value="1"/>
</dbReference>
<keyword evidence="18" id="KW-1185">Reference proteome</keyword>
<sequence>MFEACLTYETVLIENEEFPNTEEPVWILGKKFSVLTELEELQADVRSKLWFTYRKNFSHIGCIGPDSDKGWGCMLRCGQMVMGQALVCRHLGRDWIWNSNFQDSVHRRIIKLFADHKAAPYSIHQIAQMGVSEGKAVGQWFGPNTVAHVLKKLTAYDQWSSVVIHVAMDNVVIINEIKAKCKDYSNSDETEPRRHKRRNDLWHPLVLMIPLRLGLSDLNPVYIRGLKTCFTFPQSLGMIGGKPHHALYFIGFVGNELIFLDPHVTQQFACFCNDRECKGIDDEETFHCKISSRTDIMHLDPSIAVCFYCDTEQQFDELSQRIQKVLIDQEKQPLFELYKDRPSALLPVSLASNSHLMEMAACGQDSLTDFSLSDHLSFKKLLDKGFISHDTMQISLDKLGETLDDLDTLEKLMSAAKGIMKKSDCKHSFEQLHIHSYTIESSEMVNIGILREMFTEHLVNKVRVDVLMSINANFLPTLNQAWEEYQKSVIVIKDFCWTSKPFQHAAPKLYELGLNIFRDQVIHYGLIRDHLRETLLNLIMRERKGEIVDRLAIKEACQMLMDVGIRSRSVYEEDFERPFLSQSAEFYKMESQKLLAESNASMYVNKVNTRINEEAERVGNYLVESSRALLLATVEEELISKHMKTILHMENSGVIHMLKNQKADELSCMYKLFSRVTDGLKTIIDCVIPYFREQSKALVMEEDDDGFKLTQSYLNLRRSLNPFLCQSFKGDEMFKEMIAKDLEHFVKVRLREAVTKHLVNNVRMIVLESLNYNLLPTLNEAWNDHQTRMMKLRFLLMDGNSEELVYNLGLSTFSEHVIQNDSIRDHLGKTLLDMVMRERKGEVVDRLAIKNACHMLLVLKVDNRLIYEENIEMDFVFQFAEFYKMESQKFLAENNATVYIKEADTLIINDVIQRAIYYLDKPTKELIVKIIDEELLSKHIKTIAEMKNSGVVHMFRNEKTDDLANMYKLFRRVTEGEKIIFEFISSCLREEGKAIVTEEKGSKNAITFMQSLLDLKDRCNHFLYRSFNGDCMFWEMIASDFEYFINLNPKSPEYLSLFIDNKFKKGVKGISEQTIETVIEKTVILFRFLKEKDVFEQYYNQHLAKRLLLNKSVGDTEKYMISKLKTECGYQFTSKLEGMLKDIVVSNTTMDEFKQHVQTSGIDLCGVDLNARVLTTGFWPMQSETPVCTIPTVPRLAFEAFRKFYLAKHSGRQITLQPQLGSADLNAVFYGPRKEKTDSKGNLTDTQILAISGLILENQEKLEPRKYIIQVSTYQMCILMLFNNRENLTCEEIQIETEIPESDLIRALQSLAMGKSSQRILTKNPKTKKIAAIVRIMKARKGIEHSALVAEVTEHLKPRFLPNPVIIKQRIESLIEREYLARTPNDRKKYLYEMLTLRKLNKTNPCVKKSAHDRTECKFVTMTAQWTWQVPINHNIAGRDAEIANATQINKYIADICDFLKRGIQNILEKKVSLEQLNLFELDGHVHTLIRLNYGEQFYGILREVITEHVINKVRVDVMATLRHIDFLPKLNATWNDHSSSMTTIEKVFGTLDSTYFPTKGFDLVYHLGAKIFRDQVIRYDGVCDTLQKTLRDIILFEQKGYDVNMLAVEKACKMLLVLGIDSRSLYAEVFETPFLKLTAEFFKTERMQQLVKDKEIDYINREASYACRFDPLTGERVDKLLRVVLGYRSNTLIVRKKTKVVRMLVMVWFVSMSSMKPVPTGKRDTKMRIRAFPVSKSHRNARINASVVRHIKNLHMQGLCIAMSCGVMTMDEKFVQNIWGLLKSAIQEIQKKNNSGLSFEELYRNAYTMVLHKHGERLYTGLREVVTEHLVNKVRVDVLASLHNNFLQTLNQAWNDHQTSMVMIRDILMYMDRVYVQQNSVDNVYNLGLIIFRDQVVRYGCIRDHLRETLLDMVMRERKGEVVDRLAVKNACQMLMVLGIDSRSVYEEDFERPFLSQSAEFYKMESQKFLAENSASVYINKVEARINEEAERATHYLDESTEELIVKVVEEELISKHMKTIVEMENSGVVHMLKNQKTDDLACMYKLFSRVAEGLKTMSECVSAYLREQGKALVAEEEGGKNAITFVQSLLDLKDRFDHFLFKSFNGDKIFKQMIASDFEYFLNLNPKSPEYLSLFIDDKLKKGVKGMTEQEIENVLDKTMVLFRFLQEKDVFERYYKQHLAKRLLLNKSVSDDSEKNMISKLKTECGCQFTSKLEGMFKDMTVSNTIMEEFKQHVQSSGTNLYGVDLSVRVLTTGFWPTQSATPKCTIPTAPRLAFEAFRRFYLAKHSGRQLTLQPQLGSADLNAVFYGPRKEEADPKENLSATQISASSSGSGASLGSQKNLGPRKHIIQVSTYQMCILMLFNNREKLTHEEIQNETDIPERDLVRALQSLAMGKPSQRILIKYPKTKEIEPNNIFYVNDSFSSKLHRVKIQTVAAKGESEPERKETRSKVDEDRKHEYPFVILLLRVFISQFIYFFNSYLTIEAAIVRIMKARKRMQHNVLVAEVTEQLKSRFLPSPVIIKKRIEGLIEREYLARTPEDRKIYTYVA</sequence>
<dbReference type="GO" id="GO:0031461">
    <property type="term" value="C:cullin-RING ubiquitin ligase complex"/>
    <property type="evidence" value="ECO:0007669"/>
    <property type="project" value="InterPro"/>
</dbReference>
<dbReference type="GO" id="GO:0000209">
    <property type="term" value="P:protein polyubiquitination"/>
    <property type="evidence" value="ECO:0007669"/>
    <property type="project" value="UniProtKB-ARBA"/>
</dbReference>
<dbReference type="HOGENOM" id="CLU_228172_0_0_1"/>
<dbReference type="InterPro" id="IPR038765">
    <property type="entry name" value="Papain-like_cys_pep_sf"/>
</dbReference>
<evidence type="ECO:0000256" key="6">
    <source>
        <dbReference type="ARBA" id="ARBA00022618"/>
    </source>
</evidence>
<reference evidence="17" key="2">
    <citation type="submission" date="2015-02" db="UniProtKB">
        <authorList>
            <consortium name="EnsemblMetazoa"/>
        </authorList>
    </citation>
    <scope>IDENTIFICATION</scope>
</reference>
<keyword evidence="15" id="KW-1133">Transmembrane helix</keyword>
<keyword evidence="15" id="KW-0472">Membrane</keyword>
<evidence type="ECO:0000256" key="14">
    <source>
        <dbReference type="SAM" id="MobiDB-lite"/>
    </source>
</evidence>
<dbReference type="Pfam" id="PF00888">
    <property type="entry name" value="Cullin"/>
    <property type="match status" value="4"/>
</dbReference>
<evidence type="ECO:0000256" key="11">
    <source>
        <dbReference type="ARBA" id="ARBA00023306"/>
    </source>
</evidence>
<evidence type="ECO:0000313" key="18">
    <source>
        <dbReference type="Proteomes" id="UP000014500"/>
    </source>
</evidence>
<dbReference type="GO" id="GO:0006950">
    <property type="term" value="P:response to stress"/>
    <property type="evidence" value="ECO:0007669"/>
    <property type="project" value="UniProtKB-ARBA"/>
</dbReference>
<keyword evidence="4" id="KW-0813">Transport</keyword>
<dbReference type="GO" id="GO:0000278">
    <property type="term" value="P:mitotic cell cycle"/>
    <property type="evidence" value="ECO:0007669"/>
    <property type="project" value="UniProtKB-ARBA"/>
</dbReference>
<dbReference type="GO" id="GO:0043161">
    <property type="term" value="P:proteasome-mediated ubiquitin-dependent protein catabolic process"/>
    <property type="evidence" value="ECO:0007669"/>
    <property type="project" value="UniProtKB-ARBA"/>
</dbReference>
<dbReference type="Proteomes" id="UP000014500">
    <property type="component" value="Unassembled WGS sequence"/>
</dbReference>
<dbReference type="GO" id="GO:0006915">
    <property type="term" value="P:apoptotic process"/>
    <property type="evidence" value="ECO:0007669"/>
    <property type="project" value="UniProtKB-ARBA"/>
</dbReference>
<comment type="pathway">
    <text evidence="2">Protein modification; protein ubiquitination.</text>
</comment>
<dbReference type="SUPFAM" id="SSF74788">
    <property type="entry name" value="Cullin repeat-like"/>
    <property type="match status" value="4"/>
</dbReference>
<dbReference type="FunFam" id="1.20.1310.10:FF:000001">
    <property type="entry name" value="Cullin 3"/>
    <property type="match status" value="3"/>
</dbReference>
<keyword evidence="15" id="KW-0812">Transmembrane</keyword>
<evidence type="ECO:0000256" key="4">
    <source>
        <dbReference type="ARBA" id="ARBA00022448"/>
    </source>
</evidence>
<dbReference type="Pfam" id="PF10557">
    <property type="entry name" value="Cullin_Nedd8"/>
    <property type="match status" value="1"/>
</dbReference>
<feature type="transmembrane region" description="Helical" evidence="15">
    <location>
        <begin position="2462"/>
        <end position="2491"/>
    </location>
</feature>
<dbReference type="SMART" id="SM00182">
    <property type="entry name" value="CULLIN"/>
    <property type="match status" value="2"/>
</dbReference>
<dbReference type="FunFam" id="3.30.230.130:FF:000002">
    <property type="entry name" value="cullin-3 isoform X1"/>
    <property type="match status" value="2"/>
</dbReference>
<evidence type="ECO:0000256" key="1">
    <source>
        <dbReference type="ARBA" id="ARBA00004123"/>
    </source>
</evidence>
<dbReference type="SMART" id="SM00884">
    <property type="entry name" value="Cullin_Nedd8"/>
    <property type="match status" value="2"/>
</dbReference>
<dbReference type="GO" id="GO:0031625">
    <property type="term" value="F:ubiquitin protein ligase binding"/>
    <property type="evidence" value="ECO:0007669"/>
    <property type="project" value="InterPro"/>
</dbReference>
<feature type="compositionally biased region" description="Low complexity" evidence="14">
    <location>
        <begin position="2324"/>
        <end position="2341"/>
    </location>
</feature>
<dbReference type="InterPro" id="IPR001373">
    <property type="entry name" value="Cullin_N"/>
</dbReference>
<dbReference type="Gene3D" id="1.20.1310.10">
    <property type="entry name" value="Cullin Repeats"/>
    <property type="match status" value="12"/>
</dbReference>
<dbReference type="FunFam" id="1.20.1310.10:FF:000002">
    <property type="entry name" value="cullin-3 isoform X1"/>
    <property type="match status" value="2"/>
</dbReference>
<dbReference type="InterPro" id="IPR045093">
    <property type="entry name" value="Cullin"/>
</dbReference>
<accession>T1IW13</accession>
<dbReference type="eggNOG" id="KOG2674">
    <property type="taxonomic scope" value="Eukaryota"/>
</dbReference>
<dbReference type="GO" id="GO:0008234">
    <property type="term" value="F:cysteine-type peptidase activity"/>
    <property type="evidence" value="ECO:0007669"/>
    <property type="project" value="InterPro"/>
</dbReference>
<comment type="similarity">
    <text evidence="3 12 13">Belongs to the cullin family.</text>
</comment>
<comment type="subcellular location">
    <subcellularLocation>
        <location evidence="1">Nucleus</location>
    </subcellularLocation>
</comment>
<dbReference type="InterPro" id="IPR016159">
    <property type="entry name" value="Cullin_repeat-like_dom_sf"/>
</dbReference>
<keyword evidence="8" id="KW-0832">Ubl conjugation</keyword>
<evidence type="ECO:0000256" key="8">
    <source>
        <dbReference type="ARBA" id="ARBA00022843"/>
    </source>
</evidence>
<dbReference type="GO" id="GO:0016192">
    <property type="term" value="P:vesicle-mediated transport"/>
    <property type="evidence" value="ECO:0007669"/>
    <property type="project" value="UniProtKB-KW"/>
</dbReference>
<dbReference type="InterPro" id="IPR036390">
    <property type="entry name" value="WH_DNA-bd_sf"/>
</dbReference>
<dbReference type="Pfam" id="PF26557">
    <property type="entry name" value="Cullin_AB"/>
    <property type="match status" value="2"/>
</dbReference>
<dbReference type="GO" id="GO:0010468">
    <property type="term" value="P:regulation of gene expression"/>
    <property type="evidence" value="ECO:0007669"/>
    <property type="project" value="UniProtKB-ARBA"/>
</dbReference>
<dbReference type="PROSITE" id="PS50069">
    <property type="entry name" value="CULLIN_2"/>
    <property type="match status" value="2"/>
</dbReference>
<dbReference type="InterPro" id="IPR036388">
    <property type="entry name" value="WH-like_DNA-bd_sf"/>
</dbReference>
<organism evidence="17 18">
    <name type="scientific">Strigamia maritima</name>
    <name type="common">European centipede</name>
    <name type="synonym">Geophilus maritimus</name>
    <dbReference type="NCBI Taxonomy" id="126957"/>
    <lineage>
        <taxon>Eukaryota</taxon>
        <taxon>Metazoa</taxon>
        <taxon>Ecdysozoa</taxon>
        <taxon>Arthropoda</taxon>
        <taxon>Myriapoda</taxon>
        <taxon>Chilopoda</taxon>
        <taxon>Pleurostigmophora</taxon>
        <taxon>Geophilomorpha</taxon>
        <taxon>Linotaeniidae</taxon>
        <taxon>Strigamia</taxon>
    </lineage>
</organism>
<dbReference type="FunFam" id="1.20.1310.10:FF:000005">
    <property type="entry name" value="Cullin 3"/>
    <property type="match status" value="1"/>
</dbReference>
<dbReference type="InterPro" id="IPR019559">
    <property type="entry name" value="Cullin_neddylation_domain"/>
</dbReference>
<dbReference type="Pfam" id="PF03416">
    <property type="entry name" value="Peptidase_C54"/>
    <property type="match status" value="1"/>
</dbReference>
<dbReference type="InterPro" id="IPR059120">
    <property type="entry name" value="Cullin-like_AB"/>
</dbReference>
<evidence type="ECO:0000256" key="9">
    <source>
        <dbReference type="ARBA" id="ARBA00022892"/>
    </source>
</evidence>
<feature type="region of interest" description="Disordered" evidence="14">
    <location>
        <begin position="2316"/>
        <end position="2343"/>
    </location>
</feature>
<keyword evidence="9" id="KW-0931">ER-Golgi transport</keyword>
<keyword evidence="6" id="KW-0132">Cell division</keyword>
<evidence type="ECO:0000256" key="5">
    <source>
        <dbReference type="ARBA" id="ARBA00022499"/>
    </source>
</evidence>
<dbReference type="SUPFAM" id="SSF46785">
    <property type="entry name" value="Winged helix' DNA-binding domain"/>
    <property type="match status" value="2"/>
</dbReference>
<protein>
    <recommendedName>
        <fullName evidence="16">Cullin family profile domain-containing protein</fullName>
    </recommendedName>
</protein>
<keyword evidence="11" id="KW-0131">Cell cycle</keyword>
<evidence type="ECO:0000313" key="17">
    <source>
        <dbReference type="EnsemblMetazoa" id="SMAR005372-PA"/>
    </source>
</evidence>
<evidence type="ECO:0000256" key="12">
    <source>
        <dbReference type="PROSITE-ProRule" id="PRU00330"/>
    </source>
</evidence>
<dbReference type="InterPro" id="IPR046792">
    <property type="entry name" value="Peptidase_C54_cat"/>
</dbReference>
<dbReference type="GO" id="GO:0005737">
    <property type="term" value="C:cytoplasm"/>
    <property type="evidence" value="ECO:0007669"/>
    <property type="project" value="UniProtKB-ARBA"/>
</dbReference>
<keyword evidence="5" id="KW-1017">Isopeptide bond</keyword>